<gene>
    <name evidence="1" type="ORF">HDF22_003529</name>
</gene>
<reference evidence="1 2" key="1">
    <citation type="submission" date="2020-08" db="EMBL/GenBank/DDBJ databases">
        <title>Genomic Encyclopedia of Type Strains, Phase IV (KMG-V): Genome sequencing to study the core and pangenomes of soil and plant-associated prokaryotes.</title>
        <authorList>
            <person name="Whitman W."/>
        </authorList>
    </citation>
    <scope>NUCLEOTIDE SEQUENCE [LARGE SCALE GENOMIC DNA]</scope>
    <source>
        <strain evidence="1 2">MP601</strain>
    </source>
</reference>
<dbReference type="AlphaFoldDB" id="A0A841JE23"/>
<protein>
    <submittedName>
        <fullName evidence="1">Uncharacterized protein</fullName>
    </submittedName>
</protein>
<sequence length="103" mass="12069">MTNKQKLICFFLILLVCRIILGIWSEITELQENDYEFAGILQKIDYDEKGIPKVMVNGKQYWGISTRLDFNKKMEVGDSLIKKKNEMIYKLVKYKTGEVVISK</sequence>
<organism evidence="1 2">
    <name type="scientific">Mucilaginibacter lappiensis</name>
    <dbReference type="NCBI Taxonomy" id="354630"/>
    <lineage>
        <taxon>Bacteria</taxon>
        <taxon>Pseudomonadati</taxon>
        <taxon>Bacteroidota</taxon>
        <taxon>Sphingobacteriia</taxon>
        <taxon>Sphingobacteriales</taxon>
        <taxon>Sphingobacteriaceae</taxon>
        <taxon>Mucilaginibacter</taxon>
    </lineage>
</organism>
<accession>A0A841JE23</accession>
<name>A0A841JE23_9SPHI</name>
<evidence type="ECO:0000313" key="2">
    <source>
        <dbReference type="Proteomes" id="UP000548326"/>
    </source>
</evidence>
<dbReference type="EMBL" id="JACHCA010000009">
    <property type="protein sequence ID" value="MBB6129403.1"/>
    <property type="molecule type" value="Genomic_DNA"/>
</dbReference>
<proteinExistence type="predicted"/>
<dbReference type="RefSeq" id="WP_183588506.1">
    <property type="nucleotide sequence ID" value="NZ_JACHCA010000009.1"/>
</dbReference>
<dbReference type="Proteomes" id="UP000548326">
    <property type="component" value="Unassembled WGS sequence"/>
</dbReference>
<comment type="caution">
    <text evidence="1">The sequence shown here is derived from an EMBL/GenBank/DDBJ whole genome shotgun (WGS) entry which is preliminary data.</text>
</comment>
<evidence type="ECO:0000313" key="1">
    <source>
        <dbReference type="EMBL" id="MBB6129403.1"/>
    </source>
</evidence>